<keyword evidence="3" id="KW-1185">Reference proteome</keyword>
<proteinExistence type="predicted"/>
<sequence length="407" mass="43088">MPSTTRSTAPTGFSRPSAVRRGTVRKRSLMAVGALATIALLAGCSAATDEEATASTDLTIGSVDLSSACPATVTIQTDWNPESEHGNLYELLGDEYTPDPDLKSVSGPLMASGEYTGVDVEIRAGGPAIGFSTVAAQMYQDTDITIGYASTGDQIAQSADLPVTSFMAPLEINPQMIMWDPETYPDVETIADLGKTDAVVRYFGGAAYMEWLIADGQLSRDQVDGGYDGTPANFVAAQGADAQQGFASAEPYVYENEVEDWAKPVAFQTIHDAGWESYAATLGVRSAELEDLSPCLELLTPVLQQAEVDFYSDPASANELILELVEAYDTGWVYSAGVADFSVAQQVELGLVSNGDDSTVGNFDLDRVQGSLDAMIPIAIELGTPAAEGLTVDDLVTNEFIDESIGF</sequence>
<feature type="compositionally biased region" description="Polar residues" evidence="1">
    <location>
        <begin position="1"/>
        <end position="11"/>
    </location>
</feature>
<dbReference type="RefSeq" id="WP_219905627.1">
    <property type="nucleotide sequence ID" value="NZ_PVTL01000003.1"/>
</dbReference>
<dbReference type="Gene3D" id="3.40.190.10">
    <property type="entry name" value="Periplasmic binding protein-like II"/>
    <property type="match status" value="2"/>
</dbReference>
<evidence type="ECO:0000313" key="2">
    <source>
        <dbReference type="EMBL" id="PRY69080.1"/>
    </source>
</evidence>
<protein>
    <recommendedName>
        <fullName evidence="4">ABC-type nitrate/sulfonate/bicarbonate transport system substrate-binding protein</fullName>
    </recommendedName>
</protein>
<organism evidence="2 3">
    <name type="scientific">Glaciihabitans tibetensis</name>
    <dbReference type="NCBI Taxonomy" id="1266600"/>
    <lineage>
        <taxon>Bacteria</taxon>
        <taxon>Bacillati</taxon>
        <taxon>Actinomycetota</taxon>
        <taxon>Actinomycetes</taxon>
        <taxon>Micrococcales</taxon>
        <taxon>Microbacteriaceae</taxon>
        <taxon>Glaciihabitans</taxon>
    </lineage>
</organism>
<name>A0A2T0VFU9_9MICO</name>
<evidence type="ECO:0000256" key="1">
    <source>
        <dbReference type="SAM" id="MobiDB-lite"/>
    </source>
</evidence>
<evidence type="ECO:0008006" key="4">
    <source>
        <dbReference type="Google" id="ProtNLM"/>
    </source>
</evidence>
<reference evidence="2 3" key="1">
    <citation type="submission" date="2018-03" db="EMBL/GenBank/DDBJ databases">
        <title>Genomic Encyclopedia of Type Strains, Phase III (KMG-III): the genomes of soil and plant-associated and newly described type strains.</title>
        <authorList>
            <person name="Whitman W."/>
        </authorList>
    </citation>
    <scope>NUCLEOTIDE SEQUENCE [LARGE SCALE GENOMIC DNA]</scope>
    <source>
        <strain evidence="2 3">CGMCC 1.12484</strain>
    </source>
</reference>
<accession>A0A2T0VFU9</accession>
<dbReference type="EMBL" id="PVTL01000003">
    <property type="protein sequence ID" value="PRY69080.1"/>
    <property type="molecule type" value="Genomic_DNA"/>
</dbReference>
<dbReference type="AlphaFoldDB" id="A0A2T0VFU9"/>
<dbReference type="Proteomes" id="UP000237983">
    <property type="component" value="Unassembled WGS sequence"/>
</dbReference>
<feature type="region of interest" description="Disordered" evidence="1">
    <location>
        <begin position="1"/>
        <end position="20"/>
    </location>
</feature>
<evidence type="ECO:0000313" key="3">
    <source>
        <dbReference type="Proteomes" id="UP000237983"/>
    </source>
</evidence>
<comment type="caution">
    <text evidence="2">The sequence shown here is derived from an EMBL/GenBank/DDBJ whole genome shotgun (WGS) entry which is preliminary data.</text>
</comment>
<gene>
    <name evidence="2" type="ORF">B0I08_103286</name>
</gene>